<dbReference type="Gene3D" id="1.25.40.10">
    <property type="entry name" value="Tetratricopeptide repeat domain"/>
    <property type="match status" value="1"/>
</dbReference>
<organism evidence="1 2">
    <name type="scientific">Candidatus Competibacter phosphatis</name>
    <dbReference type="NCBI Taxonomy" id="221280"/>
    <lineage>
        <taxon>Bacteria</taxon>
        <taxon>Pseudomonadati</taxon>
        <taxon>Pseudomonadota</taxon>
        <taxon>Gammaproteobacteria</taxon>
        <taxon>Candidatus Competibacteraceae</taxon>
        <taxon>Candidatus Competibacter</taxon>
    </lineage>
</organism>
<dbReference type="InterPro" id="IPR011990">
    <property type="entry name" value="TPR-like_helical_dom_sf"/>
</dbReference>
<comment type="caution">
    <text evidence="1">The sequence shown here is derived from an EMBL/GenBank/DDBJ whole genome shotgun (WGS) entry which is preliminary data.</text>
</comment>
<proteinExistence type="predicted"/>
<dbReference type="SUPFAM" id="SSF48452">
    <property type="entry name" value="TPR-like"/>
    <property type="match status" value="1"/>
</dbReference>
<keyword evidence="2" id="KW-1185">Reference proteome</keyword>
<sequence>MTQNNLAAAYSDRIRGERAENLEQAIQAYRSSLEIYRPEAFPQDSRRAARNLGNLYSAQQRWTEAAAAYRQALQAAEILYQSASFLDNQAAELTETRDLHRRAAYALAKVGELQAAVLTLEQGRARGLSDALARDRADLEQLQTTALDRYARYHQAAAQCRQLEDHQRALSTRPAAERHGLRPDDLRQQLAQAHQELQNAIAAIRQVPGYAGFLAPPDFTEIVSALPPARSVDPDCGGAREEKSALVYLVTTEAGSLALVVAASGNAIGNPTATFEPLWLNDLSQDSLRKLLVGTPETFGGWFGAYNQRRTNGAAWRTAIARGTAELWDSLMAPLSQHLTELAFGTLS</sequence>
<evidence type="ECO:0000313" key="1">
    <source>
        <dbReference type="EMBL" id="NMQ21095.1"/>
    </source>
</evidence>
<dbReference type="RefSeq" id="WP_246327720.1">
    <property type="nucleotide sequence ID" value="NZ_SPMZ01000075.1"/>
</dbReference>
<name>A0ABX1TRV2_9GAMM</name>
<accession>A0ABX1TRV2</accession>
<evidence type="ECO:0000313" key="2">
    <source>
        <dbReference type="Proteomes" id="UP000760480"/>
    </source>
</evidence>
<dbReference type="EMBL" id="SPMZ01000075">
    <property type="protein sequence ID" value="NMQ21095.1"/>
    <property type="molecule type" value="Genomic_DNA"/>
</dbReference>
<dbReference type="Pfam" id="PF13424">
    <property type="entry name" value="TPR_12"/>
    <property type="match status" value="1"/>
</dbReference>
<dbReference type="Proteomes" id="UP000760480">
    <property type="component" value="Unassembled WGS sequence"/>
</dbReference>
<reference evidence="1 2" key="1">
    <citation type="submission" date="2019-03" db="EMBL/GenBank/DDBJ databases">
        <title>Metabolic reconstructions from genomes of highly enriched 'Candidatus Accumulibacter' and 'Candidatus Competibacter' bioreactor populations.</title>
        <authorList>
            <person name="Annavajhala M.K."/>
            <person name="Welles L."/>
            <person name="Abbas B."/>
            <person name="Sorokin D."/>
            <person name="Park H."/>
            <person name="Van Loosdrecht M."/>
            <person name="Chandran K."/>
        </authorList>
    </citation>
    <scope>NUCLEOTIDE SEQUENCE [LARGE SCALE GENOMIC DNA]</scope>
    <source>
        <strain evidence="1 2">SBR_G</strain>
    </source>
</reference>
<gene>
    <name evidence="1" type="ORF">E4P82_18985</name>
</gene>
<protein>
    <submittedName>
        <fullName evidence="1">Tetratricopeptide repeat protein</fullName>
    </submittedName>
</protein>